<evidence type="ECO:0000313" key="3">
    <source>
        <dbReference type="EMBL" id="KAG2482475.1"/>
    </source>
</evidence>
<accession>A0A835XFP9</accession>
<gene>
    <name evidence="3" type="ORF">HYH03_018582</name>
</gene>
<feature type="transmembrane region" description="Helical" evidence="2">
    <location>
        <begin position="15"/>
        <end position="38"/>
    </location>
</feature>
<dbReference type="EMBL" id="JAEHOE010000219">
    <property type="protein sequence ID" value="KAG2482475.1"/>
    <property type="molecule type" value="Genomic_DNA"/>
</dbReference>
<evidence type="ECO:0000313" key="4">
    <source>
        <dbReference type="Proteomes" id="UP000612055"/>
    </source>
</evidence>
<feature type="compositionally biased region" description="Gly residues" evidence="1">
    <location>
        <begin position="395"/>
        <end position="406"/>
    </location>
</feature>
<keyword evidence="2" id="KW-0812">Transmembrane</keyword>
<reference evidence="3" key="1">
    <citation type="journal article" date="2020" name="bioRxiv">
        <title>Comparative genomics of Chlamydomonas.</title>
        <authorList>
            <person name="Craig R.J."/>
            <person name="Hasan A.R."/>
            <person name="Ness R.W."/>
            <person name="Keightley P.D."/>
        </authorList>
    </citation>
    <scope>NUCLEOTIDE SEQUENCE</scope>
    <source>
        <strain evidence="3">CCAP 11/70</strain>
    </source>
</reference>
<feature type="region of interest" description="Disordered" evidence="1">
    <location>
        <begin position="379"/>
        <end position="408"/>
    </location>
</feature>
<sequence length="430" mass="43362">MASAYWGCGSPCNRFMWVLVSLWGTATLVMLGLAGGYYDCVRRGKQCSAAALPYMYDHNSNPTVGGISATQPITKSECFVPPSTRLIIAGSILLGVGGAGLVAFLLARAASLAGCCTPYGLDLGYRIRDPGAGGSDGALVAALHGERDQAAAGECLDAVAEGSGGACDRQPVPARVHGSAGEAASGLGLGACAVAGVCLLCVGGVLRSCVGDDGEAPWDPYEDDTIPGITSLVFFLIAAALGAGLPLVLTYFCACARSPHPRRKPPCYWGCRTRGNLAAWAVVTCLAVVGAVLLVLGLYDITNISRSPWSQTSSMWYSKRQSFVFVGPALLALALEVMLIYFIGCSSPRPGVASEGRGCLCCGGDNAVGVGAQAEAQAEGGEGGRAASAPQGWEGARGAGGGGGAAAVGAPEEQLGMLRAGQGASGGRGS</sequence>
<feature type="transmembrane region" description="Helical" evidence="2">
    <location>
        <begin position="322"/>
        <end position="343"/>
    </location>
</feature>
<feature type="transmembrane region" description="Helical" evidence="2">
    <location>
        <begin position="232"/>
        <end position="256"/>
    </location>
</feature>
<feature type="transmembrane region" description="Helical" evidence="2">
    <location>
        <begin position="277"/>
        <end position="302"/>
    </location>
</feature>
<evidence type="ECO:0000256" key="2">
    <source>
        <dbReference type="SAM" id="Phobius"/>
    </source>
</evidence>
<comment type="caution">
    <text evidence="3">The sequence shown here is derived from an EMBL/GenBank/DDBJ whole genome shotgun (WGS) entry which is preliminary data.</text>
</comment>
<dbReference type="Proteomes" id="UP000612055">
    <property type="component" value="Unassembled WGS sequence"/>
</dbReference>
<protein>
    <submittedName>
        <fullName evidence="3">Uncharacterized protein</fullName>
    </submittedName>
</protein>
<dbReference type="AlphaFoldDB" id="A0A835XFP9"/>
<name>A0A835XFP9_9CHLO</name>
<keyword evidence="4" id="KW-1185">Reference proteome</keyword>
<proteinExistence type="predicted"/>
<evidence type="ECO:0000256" key="1">
    <source>
        <dbReference type="SAM" id="MobiDB-lite"/>
    </source>
</evidence>
<organism evidence="3 4">
    <name type="scientific">Edaphochlamys debaryana</name>
    <dbReference type="NCBI Taxonomy" id="47281"/>
    <lineage>
        <taxon>Eukaryota</taxon>
        <taxon>Viridiplantae</taxon>
        <taxon>Chlorophyta</taxon>
        <taxon>core chlorophytes</taxon>
        <taxon>Chlorophyceae</taxon>
        <taxon>CS clade</taxon>
        <taxon>Chlamydomonadales</taxon>
        <taxon>Chlamydomonadales incertae sedis</taxon>
        <taxon>Edaphochlamys</taxon>
    </lineage>
</organism>
<keyword evidence="2" id="KW-0472">Membrane</keyword>
<keyword evidence="2" id="KW-1133">Transmembrane helix</keyword>